<reference evidence="9" key="1">
    <citation type="journal article" date="2005" name="Appl. Environ. Microbiol.">
        <title>Isolation, Sequence Analysis, and Comparison of Two Plasmids (28 and 29 Kilobases) from the Biomining Bacterium Leptospirillum ferrooxidans ATCC 49879.</title>
        <authorList>
            <person name="Coram N.J."/>
            <person name="van Zyl L.J."/>
            <person name="Rawlings D.E."/>
        </authorList>
    </citation>
    <scope>NUCLEOTIDE SEQUENCE</scope>
    <source>
        <strain evidence="9">ATCC 49879</strain>
        <plasmid evidence="9">p49879.2</plasmid>
    </source>
</reference>
<dbReference type="EMBL" id="AY941099">
    <property type="protein sequence ID" value="AAX38538.1"/>
    <property type="molecule type" value="Genomic_DNA"/>
</dbReference>
<feature type="transmembrane region" description="Helical" evidence="7">
    <location>
        <begin position="87"/>
        <end position="104"/>
    </location>
</feature>
<keyword evidence="3" id="KW-1003">Cell membrane</keyword>
<evidence type="ECO:0000313" key="9">
    <source>
        <dbReference type="EMBL" id="AAX38538.1"/>
    </source>
</evidence>
<evidence type="ECO:0000256" key="7">
    <source>
        <dbReference type="SAM" id="Phobius"/>
    </source>
</evidence>
<name>Q58KB3_9BACT</name>
<dbReference type="RefSeq" id="WP_011265185.1">
    <property type="nucleotide sequence ID" value="NC_006909.1"/>
</dbReference>
<evidence type="ECO:0000256" key="3">
    <source>
        <dbReference type="ARBA" id="ARBA00022475"/>
    </source>
</evidence>
<keyword evidence="2" id="KW-0813">Transport</keyword>
<proteinExistence type="predicted"/>
<feature type="transmembrane region" description="Helical" evidence="7">
    <location>
        <begin position="54"/>
        <end position="75"/>
    </location>
</feature>
<dbReference type="PROSITE" id="PS00216">
    <property type="entry name" value="SUGAR_TRANSPORT_1"/>
    <property type="match status" value="2"/>
</dbReference>
<dbReference type="PANTHER" id="PTHR23517">
    <property type="entry name" value="RESISTANCE PROTEIN MDTM, PUTATIVE-RELATED-RELATED"/>
    <property type="match status" value="1"/>
</dbReference>
<keyword evidence="6 7" id="KW-0472">Membrane</keyword>
<sequence>MTVPDSFERGIRKNLNQFLQQILQVFFVGLIIGMERTALPGLAQKDFGVVKGSFLFLLSFLFSFGLVKGILNFFAGTLADRVGRKRVLVMGWIAGLPLPFLILMAQNWWWIVLANVFLGINQGFAWSMTVTSKVDITLPEERGMATGINESAGYLGVGIAGIITGYLSARYGPRETLFWFGLSIVTIALALAIIFIRETLPWARAEQDEHQNKTFSGPRPRFPEGISEHPGAREVFLLVSFRHPTFRSLSQAGIANKIADTLVWGLVPVFLLGRGLSLTATGWVTGLYAMVWGVSQIGTGRLSDRIGRKIPIVTGLWILAGGILVMALSESFAFWLLSATLMGVGMALLYPNLVASVADISPPAWRGKALGTYRYWRDTGYAIGALLLGVIAQWKQEVTSTFWVTSGLLIFSGLWVALGAEETHPGKNPAREVRVSSE</sequence>
<keyword evidence="4 7" id="KW-0812">Transmembrane</keyword>
<feature type="transmembrane region" description="Helical" evidence="7">
    <location>
        <begin position="18"/>
        <end position="34"/>
    </location>
</feature>
<dbReference type="Pfam" id="PF07690">
    <property type="entry name" value="MFS_1"/>
    <property type="match status" value="2"/>
</dbReference>
<dbReference type="CDD" id="cd17325">
    <property type="entry name" value="MFS_MdtG_SLC18_like"/>
    <property type="match status" value="1"/>
</dbReference>
<comment type="subcellular location">
    <subcellularLocation>
        <location evidence="1">Cell membrane</location>
        <topology evidence="1">Multi-pass membrane protein</topology>
    </subcellularLocation>
</comment>
<dbReference type="InterPro" id="IPR005829">
    <property type="entry name" value="Sugar_transporter_CS"/>
</dbReference>
<evidence type="ECO:0000256" key="1">
    <source>
        <dbReference type="ARBA" id="ARBA00004651"/>
    </source>
</evidence>
<feature type="transmembrane region" description="Helical" evidence="7">
    <location>
        <begin position="152"/>
        <end position="171"/>
    </location>
</feature>
<feature type="domain" description="Major facilitator superfamily (MFS) profile" evidence="8">
    <location>
        <begin position="17"/>
        <end position="424"/>
    </location>
</feature>
<feature type="transmembrane region" description="Helical" evidence="7">
    <location>
        <begin position="310"/>
        <end position="328"/>
    </location>
</feature>
<dbReference type="AlphaFoldDB" id="Q58KB3"/>
<evidence type="ECO:0000256" key="4">
    <source>
        <dbReference type="ARBA" id="ARBA00022692"/>
    </source>
</evidence>
<keyword evidence="9" id="KW-0614">Plasmid</keyword>
<dbReference type="InterPro" id="IPR036259">
    <property type="entry name" value="MFS_trans_sf"/>
</dbReference>
<feature type="transmembrane region" description="Helical" evidence="7">
    <location>
        <begin position="400"/>
        <end position="418"/>
    </location>
</feature>
<dbReference type="InterPro" id="IPR020846">
    <property type="entry name" value="MFS_dom"/>
</dbReference>
<dbReference type="GO" id="GO:0005886">
    <property type="term" value="C:plasma membrane"/>
    <property type="evidence" value="ECO:0007669"/>
    <property type="project" value="UniProtKB-SubCell"/>
</dbReference>
<dbReference type="Gene3D" id="1.20.1250.20">
    <property type="entry name" value="MFS general substrate transporter like domains"/>
    <property type="match status" value="2"/>
</dbReference>
<evidence type="ECO:0000256" key="2">
    <source>
        <dbReference type="ARBA" id="ARBA00022448"/>
    </source>
</evidence>
<dbReference type="PANTHER" id="PTHR23517:SF3">
    <property type="entry name" value="INTEGRAL MEMBRANE TRANSPORT PROTEIN"/>
    <property type="match status" value="1"/>
</dbReference>
<feature type="transmembrane region" description="Helical" evidence="7">
    <location>
        <begin position="375"/>
        <end position="394"/>
    </location>
</feature>
<accession>Q58KB3</accession>
<dbReference type="InterPro" id="IPR011701">
    <property type="entry name" value="MFS"/>
</dbReference>
<feature type="transmembrane region" description="Helical" evidence="7">
    <location>
        <begin position="334"/>
        <end position="354"/>
    </location>
</feature>
<protein>
    <submittedName>
        <fullName evidence="9">ORF438</fullName>
    </submittedName>
</protein>
<evidence type="ECO:0000256" key="6">
    <source>
        <dbReference type="ARBA" id="ARBA00023136"/>
    </source>
</evidence>
<dbReference type="InterPro" id="IPR050171">
    <property type="entry name" value="MFS_Transporters"/>
</dbReference>
<geneLocation type="plasmid" evidence="9">
    <name>p49879.2</name>
</geneLocation>
<dbReference type="GO" id="GO:0022857">
    <property type="term" value="F:transmembrane transporter activity"/>
    <property type="evidence" value="ECO:0007669"/>
    <property type="project" value="InterPro"/>
</dbReference>
<evidence type="ECO:0000256" key="5">
    <source>
        <dbReference type="ARBA" id="ARBA00022989"/>
    </source>
</evidence>
<dbReference type="SUPFAM" id="SSF103473">
    <property type="entry name" value="MFS general substrate transporter"/>
    <property type="match status" value="1"/>
</dbReference>
<organism evidence="9">
    <name type="scientific">Leptospirillum ferrooxidans</name>
    <dbReference type="NCBI Taxonomy" id="180"/>
    <lineage>
        <taxon>Bacteria</taxon>
        <taxon>Pseudomonadati</taxon>
        <taxon>Nitrospirota</taxon>
        <taxon>Nitrospiria</taxon>
        <taxon>Nitrospirales</taxon>
        <taxon>Nitrospiraceae</taxon>
        <taxon>Leptospirillum</taxon>
    </lineage>
</organism>
<evidence type="ECO:0000259" key="8">
    <source>
        <dbReference type="PROSITE" id="PS50850"/>
    </source>
</evidence>
<gene>
    <name evidence="9" type="primary">ORF438</name>
</gene>
<dbReference type="PROSITE" id="PS50850">
    <property type="entry name" value="MFS"/>
    <property type="match status" value="1"/>
</dbReference>
<feature type="transmembrane region" description="Helical" evidence="7">
    <location>
        <begin position="177"/>
        <end position="196"/>
    </location>
</feature>
<keyword evidence="5 7" id="KW-1133">Transmembrane helix</keyword>